<dbReference type="GO" id="GO:0006491">
    <property type="term" value="P:N-glycan processing"/>
    <property type="evidence" value="ECO:0007669"/>
    <property type="project" value="TreeGrafter"/>
</dbReference>
<dbReference type="PANTHER" id="PTHR12630:SF17">
    <property type="entry name" value="EXPRESSED PROTEIN"/>
    <property type="match status" value="1"/>
</dbReference>
<keyword evidence="2" id="KW-0732">Signal</keyword>
<name>A0AAD7KZ04_QUISA</name>
<gene>
    <name evidence="3" type="ORF">O6P43_028873</name>
</gene>
<keyword evidence="1" id="KW-0812">Transmembrane</keyword>
<evidence type="ECO:0000313" key="4">
    <source>
        <dbReference type="Proteomes" id="UP001163823"/>
    </source>
</evidence>
<accession>A0AAD7KZ04</accession>
<keyword evidence="1" id="KW-1133">Transmembrane helix</keyword>
<feature type="transmembrane region" description="Helical" evidence="1">
    <location>
        <begin position="130"/>
        <end position="153"/>
    </location>
</feature>
<reference evidence="3" key="1">
    <citation type="journal article" date="2023" name="Science">
        <title>Elucidation of the pathway for biosynthesis of saponin adjuvants from the soapbark tree.</title>
        <authorList>
            <person name="Reed J."/>
            <person name="Orme A."/>
            <person name="El-Demerdash A."/>
            <person name="Owen C."/>
            <person name="Martin L.B.B."/>
            <person name="Misra R.C."/>
            <person name="Kikuchi S."/>
            <person name="Rejzek M."/>
            <person name="Martin A.C."/>
            <person name="Harkess A."/>
            <person name="Leebens-Mack J."/>
            <person name="Louveau T."/>
            <person name="Stephenson M.J."/>
            <person name="Osbourn A."/>
        </authorList>
    </citation>
    <scope>NUCLEOTIDE SEQUENCE</scope>
    <source>
        <strain evidence="3">S10</strain>
    </source>
</reference>
<evidence type="ECO:0000313" key="3">
    <source>
        <dbReference type="EMBL" id="KAJ7948392.1"/>
    </source>
</evidence>
<protein>
    <submittedName>
        <fullName evidence="3">Glucosidase 2 subunit beta</fullName>
    </submittedName>
</protein>
<evidence type="ECO:0000256" key="2">
    <source>
        <dbReference type="SAM" id="SignalP"/>
    </source>
</evidence>
<dbReference type="EMBL" id="JARAOO010000012">
    <property type="protein sequence ID" value="KAJ7948390.1"/>
    <property type="molecule type" value="Genomic_DNA"/>
</dbReference>
<dbReference type="Proteomes" id="UP001163823">
    <property type="component" value="Chromosome 12"/>
</dbReference>
<dbReference type="PANTHER" id="PTHR12630">
    <property type="entry name" value="N-LINKED OLIGOSACCHARIDE PROCESSING"/>
    <property type="match status" value="1"/>
</dbReference>
<dbReference type="GO" id="GO:0017177">
    <property type="term" value="C:glucosidase II complex"/>
    <property type="evidence" value="ECO:0007669"/>
    <property type="project" value="TreeGrafter"/>
</dbReference>
<keyword evidence="4" id="KW-1185">Reference proteome</keyword>
<feature type="signal peptide" evidence="2">
    <location>
        <begin position="1"/>
        <end position="21"/>
    </location>
</feature>
<dbReference type="InterPro" id="IPR039794">
    <property type="entry name" value="Gtb1-like"/>
</dbReference>
<dbReference type="EMBL" id="JARAOO010000012">
    <property type="protein sequence ID" value="KAJ7948392.1"/>
    <property type="molecule type" value="Genomic_DNA"/>
</dbReference>
<organism evidence="3 4">
    <name type="scientific">Quillaja saponaria</name>
    <name type="common">Soap bark tree</name>
    <dbReference type="NCBI Taxonomy" id="32244"/>
    <lineage>
        <taxon>Eukaryota</taxon>
        <taxon>Viridiplantae</taxon>
        <taxon>Streptophyta</taxon>
        <taxon>Embryophyta</taxon>
        <taxon>Tracheophyta</taxon>
        <taxon>Spermatophyta</taxon>
        <taxon>Magnoliopsida</taxon>
        <taxon>eudicotyledons</taxon>
        <taxon>Gunneridae</taxon>
        <taxon>Pentapetalae</taxon>
        <taxon>rosids</taxon>
        <taxon>fabids</taxon>
        <taxon>Fabales</taxon>
        <taxon>Quillajaceae</taxon>
        <taxon>Quillaja</taxon>
    </lineage>
</organism>
<keyword evidence="1" id="KW-0472">Membrane</keyword>
<evidence type="ECO:0000256" key="1">
    <source>
        <dbReference type="SAM" id="Phobius"/>
    </source>
</evidence>
<proteinExistence type="predicted"/>
<dbReference type="AlphaFoldDB" id="A0AAD7KZ04"/>
<feature type="chain" id="PRO_5042441955" evidence="2">
    <location>
        <begin position="22"/>
        <end position="167"/>
    </location>
</feature>
<comment type="caution">
    <text evidence="3">The sequence shown here is derived from an EMBL/GenBank/DDBJ whole genome shotgun (WGS) entry which is preliminary data.</text>
</comment>
<sequence>METTGLLFLVFACVLFAASRSSHPPLRGVHPLDEKYYGSEVIKCKDDSKSFSKDRLNDNFCDCADGTDEPDCCDGSDEYDGSIYCPNRCVMGGNVEYRTGNYISITSDLSSAGSKATKSRVDLENPIDNIAALKVATILQVGLVAFVVVFWSYRWCTRSKRRRYHLV</sequence>